<dbReference type="InterPro" id="IPR041685">
    <property type="entry name" value="AAA_GajA/Old/RecF-like"/>
</dbReference>
<evidence type="ECO:0000259" key="2">
    <source>
        <dbReference type="Pfam" id="PF20469"/>
    </source>
</evidence>
<dbReference type="AlphaFoldDB" id="A0A0L0H320"/>
<evidence type="ECO:0000313" key="4">
    <source>
        <dbReference type="Proteomes" id="UP000037393"/>
    </source>
</evidence>
<dbReference type="InterPro" id="IPR027417">
    <property type="entry name" value="P-loop_NTPase"/>
</dbReference>
<evidence type="ECO:0000313" key="3">
    <source>
        <dbReference type="EMBL" id="KNC95384.1"/>
    </source>
</evidence>
<accession>A0A0L0H320</accession>
<evidence type="ECO:0000259" key="1">
    <source>
        <dbReference type="Pfam" id="PF13175"/>
    </source>
</evidence>
<keyword evidence="3" id="KW-0378">Hydrolase</keyword>
<protein>
    <submittedName>
        <fullName evidence="3">ATP-dependent endonuclease</fullName>
    </submittedName>
</protein>
<dbReference type="InterPro" id="IPR034139">
    <property type="entry name" value="TOPRIM_OLD"/>
</dbReference>
<dbReference type="CDD" id="cd01026">
    <property type="entry name" value="TOPRIM_OLD"/>
    <property type="match status" value="1"/>
</dbReference>
<dbReference type="Pfam" id="PF13175">
    <property type="entry name" value="AAA_15"/>
    <property type="match status" value="1"/>
</dbReference>
<dbReference type="EMBL" id="JNGI01000014">
    <property type="protein sequence ID" value="KNC95384.1"/>
    <property type="molecule type" value="Genomic_DNA"/>
</dbReference>
<dbReference type="PATRIC" id="fig|379893.4.peg.856"/>
<dbReference type="OrthoDB" id="3322489at2"/>
<dbReference type="GO" id="GO:0004519">
    <property type="term" value="F:endonuclease activity"/>
    <property type="evidence" value="ECO:0007669"/>
    <property type="project" value="UniProtKB-KW"/>
</dbReference>
<dbReference type="RefSeq" id="WP_046669765.1">
    <property type="nucleotide sequence ID" value="NZ_JNGI01000014.1"/>
</dbReference>
<gene>
    <name evidence="3" type="ORF">GM31_04175</name>
</gene>
<dbReference type="Pfam" id="PF20469">
    <property type="entry name" value="OLD-like_TOPRIM"/>
    <property type="match status" value="1"/>
</dbReference>
<dbReference type="Gene3D" id="3.40.50.300">
    <property type="entry name" value="P-loop containing nucleotide triphosphate hydrolases"/>
    <property type="match status" value="1"/>
</dbReference>
<dbReference type="Proteomes" id="UP000037393">
    <property type="component" value="Unassembled WGS sequence"/>
</dbReference>
<feature type="domain" description="OLD protein-like TOPRIM" evidence="2">
    <location>
        <begin position="439"/>
        <end position="506"/>
    </location>
</feature>
<proteinExistence type="predicted"/>
<keyword evidence="3" id="KW-0255">Endonuclease</keyword>
<keyword evidence="3" id="KW-0540">Nuclease</keyword>
<organism evidence="3 4">
    <name type="scientific">Trabulsiella odontotermitis</name>
    <dbReference type="NCBI Taxonomy" id="379893"/>
    <lineage>
        <taxon>Bacteria</taxon>
        <taxon>Pseudomonadati</taxon>
        <taxon>Pseudomonadota</taxon>
        <taxon>Gammaproteobacteria</taxon>
        <taxon>Enterobacterales</taxon>
        <taxon>Enterobacteriaceae</taxon>
        <taxon>Trabulsiella</taxon>
    </lineage>
</organism>
<dbReference type="PANTHER" id="PTHR43581:SF4">
    <property type="entry name" value="ATP_GTP PHOSPHATASE"/>
    <property type="match status" value="1"/>
</dbReference>
<dbReference type="InterPro" id="IPR051396">
    <property type="entry name" value="Bact_Antivir_Def_Nuclease"/>
</dbReference>
<feature type="domain" description="Endonuclease GajA/Old nuclease/RecF-like AAA" evidence="1">
    <location>
        <begin position="1"/>
        <end position="389"/>
    </location>
</feature>
<comment type="caution">
    <text evidence="3">The sequence shown here is derived from an EMBL/GenBank/DDBJ whole genome shotgun (WGS) entry which is preliminary data.</text>
</comment>
<dbReference type="PANTHER" id="PTHR43581">
    <property type="entry name" value="ATP/GTP PHOSPHATASE"/>
    <property type="match status" value="1"/>
</dbReference>
<reference evidence="3 4" key="1">
    <citation type="journal article" date="2015" name="Appl. Environ. Microbiol.">
        <title>The Enterobacterium Trabulsiella odontotermitis Presents Novel Adaptations Related to Its Association with Fungus-Growing Termites.</title>
        <authorList>
            <person name="Sapountzis P."/>
            <person name="Gruntjes T."/>
            <person name="Otani S."/>
            <person name="Estevez J."/>
            <person name="da Costa R.R."/>
            <person name="Plunkett G.3rd."/>
            <person name="Perna N.T."/>
            <person name="Poulsen M."/>
        </authorList>
    </citation>
    <scope>NUCLEOTIDE SEQUENCE [LARGE SCALE GENOMIC DNA]</scope>
    <source>
        <strain evidence="3 4">12</strain>
    </source>
</reference>
<keyword evidence="4" id="KW-1185">Reference proteome</keyword>
<sequence length="713" mass="81098">MHISELTLINYRNFKRSKFFFTKAINTVIGENGTGKSNLFRAIRLMLDDEMLFRAYKLDENDFSHELGDWKGHWIIISLKFSDISHDESVQSLFIHESGDVMNDEGEYIQSATYNLIFRPNISKRSELAEIPHGDFVELERVRSEIKVSDYEVIFTGRSYADFYDKEIYKKIVGDFDKCIFPDKIDVKDVGWNLGRQISLSKDVSFTFIKALRDVVSDFSGSKRNPLLELLELKSESLNDEDYEKIIDDVISLNSEIELLPDVIQVSEGIHSTIKSTVGEAFSPTKLIIKSKLPEEPKELLKSLTLSVSEGSEYFDGSISDMSLGGANLLFLTLKILKYKYLINKGKVANFILIEEPEAHLHTHIQKALFKNLNFDNTQIIYSTHSTQISESSKISRVNIISKKEKANDVDVCQPSTGLTPQEISKLERYLDAKRGNLLFAKKVVLVEGDAEEIMIPAMFFKHFGISLDELGVTIVNVGSTGFKNIASIFHESRLRKRCAIITDLDKSIYSSIKKTDGKILHAKKRKAERSEKLGKERKKILDDFCKGNDYVKAFFAEQTFEVEFINFFQNEKYLKSVVSEVYSNENKILTVNKDLSSPSIEICGDRVLSVAKYMGKGWLALMLADKIDHDVVIPPYILDALSFSIGKFNRVILISVLKYKRSKLGADETKDIAPGIDEILDKLNGTERLLRQEIRDLISKVFGVDDALVRMI</sequence>
<dbReference type="SUPFAM" id="SSF52540">
    <property type="entry name" value="P-loop containing nucleoside triphosphate hydrolases"/>
    <property type="match status" value="1"/>
</dbReference>
<name>A0A0L0H320_9ENTR</name>